<dbReference type="InterPro" id="IPR016040">
    <property type="entry name" value="NAD(P)-bd_dom"/>
</dbReference>
<dbReference type="GO" id="GO:0003824">
    <property type="term" value="F:catalytic activity"/>
    <property type="evidence" value="ECO:0007669"/>
    <property type="project" value="UniProtKB-ARBA"/>
</dbReference>
<dbReference type="InterPro" id="IPR036291">
    <property type="entry name" value="NAD(P)-bd_dom_sf"/>
</dbReference>
<accession>A0AAE0RNU2</accession>
<reference evidence="2" key="3">
    <citation type="submission" date="2023-05" db="EMBL/GenBank/DDBJ databases">
        <authorList>
            <person name="Smith C.H."/>
        </authorList>
    </citation>
    <scope>NUCLEOTIDE SEQUENCE</scope>
    <source>
        <strain evidence="2">CHS0354</strain>
        <tissue evidence="2">Mantle</tissue>
    </source>
</reference>
<dbReference type="PANTHER" id="PTHR15020">
    <property type="entry name" value="FLAVIN REDUCTASE-RELATED"/>
    <property type="match status" value="1"/>
</dbReference>
<dbReference type="Proteomes" id="UP001195483">
    <property type="component" value="Unassembled WGS sequence"/>
</dbReference>
<gene>
    <name evidence="2" type="ORF">CHS0354_002638</name>
</gene>
<comment type="caution">
    <text evidence="2">The sequence shown here is derived from an EMBL/GenBank/DDBJ whole genome shotgun (WGS) entry which is preliminary data.</text>
</comment>
<organism evidence="2 3">
    <name type="scientific">Potamilus streckersoni</name>
    <dbReference type="NCBI Taxonomy" id="2493646"/>
    <lineage>
        <taxon>Eukaryota</taxon>
        <taxon>Metazoa</taxon>
        <taxon>Spiralia</taxon>
        <taxon>Lophotrochozoa</taxon>
        <taxon>Mollusca</taxon>
        <taxon>Bivalvia</taxon>
        <taxon>Autobranchia</taxon>
        <taxon>Heteroconchia</taxon>
        <taxon>Palaeoheterodonta</taxon>
        <taxon>Unionida</taxon>
        <taxon>Unionoidea</taxon>
        <taxon>Unionidae</taxon>
        <taxon>Ambleminae</taxon>
        <taxon>Lampsilini</taxon>
        <taxon>Potamilus</taxon>
    </lineage>
</organism>
<sequence>MKIALLGATGPTGLEFVNEALDNGHEVIALVRNPEKITVKNENFKVLKVNILKEDELSENFKQCDAVVSCLGSPPSWLSLTTVTLYLDSIKVITSAMRKAGVKRLVCMSSMCSKSEPGNPIWVEWVLKPLALGKPLQNMAQMEDYLTSQCSDLDFTVVRPPGLVNGPSTGKRIDVSESQYVVGAEWSMPRRDVAKFMLSCVADSLWLKKIIAVGFPK</sequence>
<keyword evidence="3" id="KW-1185">Reference proteome</keyword>
<name>A0AAE0RNU2_9BIVA</name>
<dbReference type="SUPFAM" id="SSF51735">
    <property type="entry name" value="NAD(P)-binding Rossmann-fold domains"/>
    <property type="match status" value="1"/>
</dbReference>
<protein>
    <recommendedName>
        <fullName evidence="1">NAD(P)-binding domain-containing protein</fullName>
    </recommendedName>
</protein>
<dbReference type="PANTHER" id="PTHR15020:SF50">
    <property type="entry name" value="UPF0659 PROTEIN YMR090W"/>
    <property type="match status" value="1"/>
</dbReference>
<proteinExistence type="predicted"/>
<reference evidence="2" key="1">
    <citation type="journal article" date="2021" name="Genome Biol. Evol.">
        <title>A High-Quality Reference Genome for a Parasitic Bivalve with Doubly Uniparental Inheritance (Bivalvia: Unionida).</title>
        <authorList>
            <person name="Smith C.H."/>
        </authorList>
    </citation>
    <scope>NUCLEOTIDE SEQUENCE</scope>
    <source>
        <strain evidence="2">CHS0354</strain>
    </source>
</reference>
<feature type="domain" description="NAD(P)-binding" evidence="1">
    <location>
        <begin position="7"/>
        <end position="203"/>
    </location>
</feature>
<reference evidence="2" key="2">
    <citation type="journal article" date="2021" name="Genome Biol. Evol.">
        <title>Developing a high-quality reference genome for a parasitic bivalve with doubly uniparental inheritance (Bivalvia: Unionida).</title>
        <authorList>
            <person name="Smith C.H."/>
        </authorList>
    </citation>
    <scope>NUCLEOTIDE SEQUENCE</scope>
    <source>
        <strain evidence="2">CHS0354</strain>
        <tissue evidence="2">Mantle</tissue>
    </source>
</reference>
<evidence type="ECO:0000259" key="1">
    <source>
        <dbReference type="Pfam" id="PF13460"/>
    </source>
</evidence>
<dbReference type="Pfam" id="PF13460">
    <property type="entry name" value="NAD_binding_10"/>
    <property type="match status" value="1"/>
</dbReference>
<evidence type="ECO:0000313" key="3">
    <source>
        <dbReference type="Proteomes" id="UP001195483"/>
    </source>
</evidence>
<dbReference type="AlphaFoldDB" id="A0AAE0RNU2"/>
<evidence type="ECO:0000313" key="2">
    <source>
        <dbReference type="EMBL" id="KAK3576844.1"/>
    </source>
</evidence>
<dbReference type="EMBL" id="JAEAOA010000213">
    <property type="protein sequence ID" value="KAK3576844.1"/>
    <property type="molecule type" value="Genomic_DNA"/>
</dbReference>
<dbReference type="CDD" id="cd05244">
    <property type="entry name" value="BVR-B_like_SDR_a"/>
    <property type="match status" value="1"/>
</dbReference>
<dbReference type="Gene3D" id="3.40.50.720">
    <property type="entry name" value="NAD(P)-binding Rossmann-like Domain"/>
    <property type="match status" value="1"/>
</dbReference>